<comment type="caution">
    <text evidence="1">The sequence shown here is derived from an EMBL/GenBank/DDBJ whole genome shotgun (WGS) entry which is preliminary data.</text>
</comment>
<evidence type="ECO:0000313" key="1">
    <source>
        <dbReference type="EMBL" id="RJS47286.1"/>
    </source>
</evidence>
<dbReference type="Proteomes" id="UP000276542">
    <property type="component" value="Unassembled WGS sequence"/>
</dbReference>
<gene>
    <name evidence="1" type="ORF">D4739_14365</name>
</gene>
<accession>A0A3A5H9J4</accession>
<keyword evidence="2" id="KW-1185">Reference proteome</keyword>
<name>A0A3A5H9J4_9ACTN</name>
<reference evidence="2" key="1">
    <citation type="submission" date="2018-09" db="EMBL/GenBank/DDBJ databases">
        <authorList>
            <person name="Zhu H."/>
        </authorList>
    </citation>
    <scope>NUCLEOTIDE SEQUENCE [LARGE SCALE GENOMIC DNA]</scope>
    <source>
        <strain evidence="2">K1W22B-1</strain>
    </source>
</reference>
<dbReference type="AlphaFoldDB" id="A0A3A5H9J4"/>
<organism evidence="1 2">
    <name type="scientific">Nocardioides cavernaquae</name>
    <dbReference type="NCBI Taxonomy" id="2321396"/>
    <lineage>
        <taxon>Bacteria</taxon>
        <taxon>Bacillati</taxon>
        <taxon>Actinomycetota</taxon>
        <taxon>Actinomycetes</taxon>
        <taxon>Propionibacteriales</taxon>
        <taxon>Nocardioidaceae</taxon>
        <taxon>Nocardioides</taxon>
    </lineage>
</organism>
<proteinExistence type="predicted"/>
<evidence type="ECO:0000313" key="2">
    <source>
        <dbReference type="Proteomes" id="UP000276542"/>
    </source>
</evidence>
<protein>
    <submittedName>
        <fullName evidence="1">Uncharacterized protein</fullName>
    </submittedName>
</protein>
<sequence>MLACQWLIDGFDSPLLVELAALSPREALEGKVRIHDVLAELGFPERTSTHAYETLPWRGQWEGIWWALERMDRTHSPYASAQHVLEIIGDHEDLWGPGRGAALVALLSSWDENRGDRIALGDRIREHLRGLSECDVPPLSAEATDIQRHRLPSRNSRTSALRRGWARVVLLMRASSHRKAPGRR</sequence>
<dbReference type="EMBL" id="QYRP01000002">
    <property type="protein sequence ID" value="RJS47286.1"/>
    <property type="molecule type" value="Genomic_DNA"/>
</dbReference>